<dbReference type="Proteomes" id="UP000037460">
    <property type="component" value="Unassembled WGS sequence"/>
</dbReference>
<gene>
    <name evidence="1" type="ORF">Ctob_014985</name>
</gene>
<evidence type="ECO:0000313" key="1">
    <source>
        <dbReference type="EMBL" id="KOO31696.1"/>
    </source>
</evidence>
<keyword evidence="2" id="KW-1185">Reference proteome</keyword>
<name>A0A0M0JYG7_9EUKA</name>
<accession>A0A0M0JYG7</accession>
<reference evidence="2" key="1">
    <citation type="journal article" date="2015" name="PLoS Genet.">
        <title>Genome Sequence and Transcriptome Analyses of Chrysochromulina tobin: Metabolic Tools for Enhanced Algal Fitness in the Prominent Order Prymnesiales (Haptophyceae).</title>
        <authorList>
            <person name="Hovde B.T."/>
            <person name="Deodato C.R."/>
            <person name="Hunsperger H.M."/>
            <person name="Ryken S.A."/>
            <person name="Yost W."/>
            <person name="Jha R.K."/>
            <person name="Patterson J."/>
            <person name="Monnat R.J. Jr."/>
            <person name="Barlow S.B."/>
            <person name="Starkenburg S.R."/>
            <person name="Cattolico R.A."/>
        </authorList>
    </citation>
    <scope>NUCLEOTIDE SEQUENCE</scope>
    <source>
        <strain evidence="2">CCMP291</strain>
    </source>
</reference>
<organism evidence="1 2">
    <name type="scientific">Chrysochromulina tobinii</name>
    <dbReference type="NCBI Taxonomy" id="1460289"/>
    <lineage>
        <taxon>Eukaryota</taxon>
        <taxon>Haptista</taxon>
        <taxon>Haptophyta</taxon>
        <taxon>Prymnesiophyceae</taxon>
        <taxon>Prymnesiales</taxon>
        <taxon>Chrysochromulinaceae</taxon>
        <taxon>Chrysochromulina</taxon>
    </lineage>
</organism>
<dbReference type="AlphaFoldDB" id="A0A0M0JYG7"/>
<sequence>MGEDGDDEGEIEGEIAKEVLEMYTDQAGRQNTDQGEKISRDVMKFSGSLNIEGDSKVSGSLNIGGSVTIAESLKVGEHGEGAIWGTVHGKQADHAEWMPRHDPKEELHPGDVVALTPDIDGRQLKVSRSAFGSERAEWTVVPTEPQILGHYPPANYDRATDAIASGAKTEAELMSEWAPMGLEIGTVVKIKNLKSRPELNGCEATVIDFRIANKRYGLQLSGGEGEKIVVKPDNIQEASARLGSASGQGSVSFS</sequence>
<evidence type="ECO:0000313" key="2">
    <source>
        <dbReference type="Proteomes" id="UP000037460"/>
    </source>
</evidence>
<protein>
    <submittedName>
        <fullName evidence="1">Uncharacterized protein</fullName>
    </submittedName>
</protein>
<proteinExistence type="predicted"/>
<dbReference type="EMBL" id="JWZX01001957">
    <property type="protein sequence ID" value="KOO31696.1"/>
    <property type="molecule type" value="Genomic_DNA"/>
</dbReference>
<comment type="caution">
    <text evidence="1">The sequence shown here is derived from an EMBL/GenBank/DDBJ whole genome shotgun (WGS) entry which is preliminary data.</text>
</comment>